<evidence type="ECO:0000313" key="1">
    <source>
        <dbReference type="EMBL" id="MSU08345.1"/>
    </source>
</evidence>
<dbReference type="Proteomes" id="UP000433181">
    <property type="component" value="Unassembled WGS sequence"/>
</dbReference>
<gene>
    <name evidence="1" type="ORF">FYJ84_04995</name>
</gene>
<accession>A0A6I2UER7</accession>
<dbReference type="EMBL" id="VUNR01000007">
    <property type="protein sequence ID" value="MSU08345.1"/>
    <property type="molecule type" value="Genomic_DNA"/>
</dbReference>
<sequence length="110" mass="12863">MFDDDYKQLLEKIHSAEKIWLISETRFGFISFQAKKIVDRIMPLLTIYLTCSGPYMRHVTRYRHNPDWGVLYIGDGDKVLMSDWCSRFTSNLGVKSLGVYDILHVEEADL</sequence>
<organism evidence="1 2">
    <name type="scientific">Anaerovibrio slackiae</name>
    <dbReference type="NCBI Taxonomy" id="2652309"/>
    <lineage>
        <taxon>Bacteria</taxon>
        <taxon>Bacillati</taxon>
        <taxon>Bacillota</taxon>
        <taxon>Negativicutes</taxon>
        <taxon>Selenomonadales</taxon>
        <taxon>Selenomonadaceae</taxon>
        <taxon>Anaerovibrio</taxon>
    </lineage>
</organism>
<dbReference type="AlphaFoldDB" id="A0A6I2UER7"/>
<reference evidence="1 2" key="1">
    <citation type="submission" date="2019-08" db="EMBL/GenBank/DDBJ databases">
        <title>In-depth cultivation of the pig gut microbiome towards novel bacterial diversity and tailored functional studies.</title>
        <authorList>
            <person name="Wylensek D."/>
            <person name="Hitch T.C.A."/>
            <person name="Clavel T."/>
        </authorList>
    </citation>
    <scope>NUCLEOTIDE SEQUENCE [LARGE SCALE GENOMIC DNA]</scope>
    <source>
        <strain evidence="1 2">WCA-693-APC-5D-A</strain>
    </source>
</reference>
<protein>
    <submittedName>
        <fullName evidence="1">Uncharacterized protein</fullName>
    </submittedName>
</protein>
<keyword evidence="2" id="KW-1185">Reference proteome</keyword>
<evidence type="ECO:0000313" key="2">
    <source>
        <dbReference type="Proteomes" id="UP000433181"/>
    </source>
</evidence>
<proteinExistence type="predicted"/>
<comment type="caution">
    <text evidence="1">The sequence shown here is derived from an EMBL/GenBank/DDBJ whole genome shotgun (WGS) entry which is preliminary data.</text>
</comment>
<name>A0A6I2UER7_9FIRM</name>